<dbReference type="Proteomes" id="UP000886865">
    <property type="component" value="Unassembled WGS sequence"/>
</dbReference>
<evidence type="ECO:0000259" key="1">
    <source>
        <dbReference type="Pfam" id="PF04466"/>
    </source>
</evidence>
<comment type="caution">
    <text evidence="2">The sequence shown here is derived from an EMBL/GenBank/DDBJ whole genome shotgun (WGS) entry which is preliminary data.</text>
</comment>
<dbReference type="Gene3D" id="3.40.50.300">
    <property type="entry name" value="P-loop containing nucleotide triphosphate hydrolases"/>
    <property type="match status" value="1"/>
</dbReference>
<accession>A0A9D1JXG6</accession>
<reference evidence="2" key="2">
    <citation type="journal article" date="2021" name="PeerJ">
        <title>Extensive microbial diversity within the chicken gut microbiome revealed by metagenomics and culture.</title>
        <authorList>
            <person name="Gilroy R."/>
            <person name="Ravi A."/>
            <person name="Getino M."/>
            <person name="Pursley I."/>
            <person name="Horton D.L."/>
            <person name="Alikhan N.F."/>
            <person name="Baker D."/>
            <person name="Gharbi K."/>
            <person name="Hall N."/>
            <person name="Watson M."/>
            <person name="Adriaenssens E.M."/>
            <person name="Foster-Nyarko E."/>
            <person name="Jarju S."/>
            <person name="Secka A."/>
            <person name="Antonio M."/>
            <person name="Oren A."/>
            <person name="Chaudhuri R.R."/>
            <person name="La Ragione R."/>
            <person name="Hildebrand F."/>
            <person name="Pallen M.J."/>
        </authorList>
    </citation>
    <scope>NUCLEOTIDE SEQUENCE</scope>
    <source>
        <strain evidence="2">CHK152-2871</strain>
    </source>
</reference>
<dbReference type="InterPro" id="IPR035412">
    <property type="entry name" value="Terminase_L_N"/>
</dbReference>
<name>A0A9D1JXG6_9BACT</name>
<reference evidence="2" key="1">
    <citation type="submission" date="2020-10" db="EMBL/GenBank/DDBJ databases">
        <authorList>
            <person name="Gilroy R."/>
        </authorList>
    </citation>
    <scope>NUCLEOTIDE SEQUENCE</scope>
    <source>
        <strain evidence="2">CHK152-2871</strain>
    </source>
</reference>
<dbReference type="InterPro" id="IPR052380">
    <property type="entry name" value="Viral_DNA_packaging_terminase"/>
</dbReference>
<gene>
    <name evidence="2" type="ORF">IAA86_05505</name>
</gene>
<dbReference type="Gene3D" id="3.30.420.280">
    <property type="match status" value="1"/>
</dbReference>
<dbReference type="Pfam" id="PF04466">
    <property type="entry name" value="Terminase_3"/>
    <property type="match status" value="1"/>
</dbReference>
<protein>
    <recommendedName>
        <fullName evidence="1">Phage terminase large subunit N-terminal domain-containing protein</fullName>
    </recommendedName>
</protein>
<evidence type="ECO:0000313" key="3">
    <source>
        <dbReference type="Proteomes" id="UP000886865"/>
    </source>
</evidence>
<evidence type="ECO:0000313" key="2">
    <source>
        <dbReference type="EMBL" id="HIS74454.1"/>
    </source>
</evidence>
<dbReference type="PANTHER" id="PTHR39184">
    <property type="match status" value="1"/>
</dbReference>
<dbReference type="InterPro" id="IPR027417">
    <property type="entry name" value="P-loop_NTPase"/>
</dbReference>
<feature type="domain" description="Phage terminase large subunit N-terminal" evidence="1">
    <location>
        <begin position="25"/>
        <end position="220"/>
    </location>
</feature>
<sequence length="429" mass="50382">MKYKLLKTQKKFLEVPHNEELDVCVYQGGFGSGKTWAGSLLGTLLCLKFAGINGLCGAQTYSLVRDTTLNAYFEHFENFGLIEGKDWQFIKSQQKIVFKNGSNILFRHFDEPNKLKSLNLGFVEIEEMSDIPEATFKMLLGRMRQKKKKGWKDFKYRIFGHTNPQSRHGWIYKNFAQDKKPNYRLVLAPSTENIYLPKDFCENLKNAYDENYYKRNVLGEFDEENCALVVPNFSSENIEKINYLDWCDLHISCDFNVDPMCWILAHIDNHKVYFFDEIVLENTTTTQTCEEFARRYPYHKGKIIINGDASGDNRTCVSEYTNYMLIRNFFAQRMKRNVEFHLRQFNPPIKNRVAAFCSMMKSMDGQIRILIDPKCEKLIYNMNNLKYREGGSNIDIPTYWAIKNNKELKFLSHPFDAASYLVEYYFPII</sequence>
<dbReference type="EMBL" id="DVJQ01000048">
    <property type="protein sequence ID" value="HIS74454.1"/>
    <property type="molecule type" value="Genomic_DNA"/>
</dbReference>
<proteinExistence type="predicted"/>
<organism evidence="2 3">
    <name type="scientific">Candidatus Galligastranaerophilus intestinavium</name>
    <dbReference type="NCBI Taxonomy" id="2840836"/>
    <lineage>
        <taxon>Bacteria</taxon>
        <taxon>Candidatus Galligastranaerophilus</taxon>
    </lineage>
</organism>
<dbReference type="AlphaFoldDB" id="A0A9D1JXG6"/>
<dbReference type="PANTHER" id="PTHR39184:SF1">
    <property type="entry name" value="PBSX PHAGE TERMINASE LARGE SUBUNIT"/>
    <property type="match status" value="1"/>
</dbReference>